<dbReference type="SMART" id="SM00418">
    <property type="entry name" value="HTH_ARSR"/>
    <property type="match status" value="1"/>
</dbReference>
<dbReference type="PRINTS" id="PR00778">
    <property type="entry name" value="HTHARSR"/>
</dbReference>
<dbReference type="Pfam" id="PF01022">
    <property type="entry name" value="HTH_5"/>
    <property type="match status" value="1"/>
</dbReference>
<keyword evidence="3" id="KW-0804">Transcription</keyword>
<dbReference type="GO" id="GO:0003700">
    <property type="term" value="F:DNA-binding transcription factor activity"/>
    <property type="evidence" value="ECO:0007669"/>
    <property type="project" value="InterPro"/>
</dbReference>
<dbReference type="GeneID" id="302269766"/>
<dbReference type="PANTHER" id="PTHR33154:SF33">
    <property type="entry name" value="TRANSCRIPTIONAL REPRESSOR SDPR"/>
    <property type="match status" value="1"/>
</dbReference>
<sequence>MTQSNTKPTPKPSPDHAMSVMKDCIPIFTVLADENRHLILKLLLDNGKMNVNQLTDNLHLSRPAVSHHLKIMLSANAVSVEQIGKERFYGLAMKDEIERLGELVELMRVYCPSGQGG</sequence>
<gene>
    <name evidence="5" type="primary">arsR_1</name>
    <name evidence="5" type="ORF">NCTC7911_01151</name>
</gene>
<evidence type="ECO:0000259" key="4">
    <source>
        <dbReference type="PROSITE" id="PS50987"/>
    </source>
</evidence>
<accession>A0A378QGV4</accession>
<keyword evidence="6" id="KW-1185">Reference proteome</keyword>
<reference evidence="5 6" key="1">
    <citation type="submission" date="2018-06" db="EMBL/GenBank/DDBJ databases">
        <authorList>
            <consortium name="Pathogen Informatics"/>
            <person name="Doyle S."/>
        </authorList>
    </citation>
    <scope>NUCLEOTIDE SEQUENCE [LARGE SCALE GENOMIC DNA]</scope>
    <source>
        <strain evidence="5 6">NCTC7911</strain>
    </source>
</reference>
<keyword evidence="2" id="KW-0238">DNA-binding</keyword>
<dbReference type="SUPFAM" id="SSF46785">
    <property type="entry name" value="Winged helix' DNA-binding domain"/>
    <property type="match status" value="1"/>
</dbReference>
<dbReference type="Gene3D" id="1.10.10.10">
    <property type="entry name" value="Winged helix-like DNA-binding domain superfamily/Winged helix DNA-binding domain"/>
    <property type="match status" value="1"/>
</dbReference>
<dbReference type="InterPro" id="IPR036388">
    <property type="entry name" value="WH-like_DNA-bd_sf"/>
</dbReference>
<keyword evidence="1" id="KW-0805">Transcription regulation</keyword>
<dbReference type="PROSITE" id="PS50987">
    <property type="entry name" value="HTH_ARSR_2"/>
    <property type="match status" value="1"/>
</dbReference>
<feature type="domain" description="HTH arsR-type" evidence="4">
    <location>
        <begin position="16"/>
        <end position="111"/>
    </location>
</feature>
<proteinExistence type="predicted"/>
<dbReference type="RefSeq" id="WP_228144475.1">
    <property type="nucleotide sequence ID" value="NZ_MXAN01000003.1"/>
</dbReference>
<dbReference type="EMBL" id="UGQC01000001">
    <property type="protein sequence ID" value="STY99772.1"/>
    <property type="molecule type" value="Genomic_DNA"/>
</dbReference>
<dbReference type="GO" id="GO:0003677">
    <property type="term" value="F:DNA binding"/>
    <property type="evidence" value="ECO:0007669"/>
    <property type="project" value="UniProtKB-KW"/>
</dbReference>
<dbReference type="InterPro" id="IPR051081">
    <property type="entry name" value="HTH_MetalResp_TranReg"/>
</dbReference>
<dbReference type="Proteomes" id="UP000254107">
    <property type="component" value="Unassembled WGS sequence"/>
</dbReference>
<protein>
    <submittedName>
        <fullName evidence="5">Arsenical resistance operon repressor</fullName>
    </submittedName>
</protein>
<dbReference type="CDD" id="cd00090">
    <property type="entry name" value="HTH_ARSR"/>
    <property type="match status" value="1"/>
</dbReference>
<organism evidence="5 6">
    <name type="scientific">Moraxella lacunata</name>
    <dbReference type="NCBI Taxonomy" id="477"/>
    <lineage>
        <taxon>Bacteria</taxon>
        <taxon>Pseudomonadati</taxon>
        <taxon>Pseudomonadota</taxon>
        <taxon>Gammaproteobacteria</taxon>
        <taxon>Moraxellales</taxon>
        <taxon>Moraxellaceae</taxon>
        <taxon>Moraxella</taxon>
    </lineage>
</organism>
<dbReference type="InterPro" id="IPR001845">
    <property type="entry name" value="HTH_ArsR_DNA-bd_dom"/>
</dbReference>
<dbReference type="PANTHER" id="PTHR33154">
    <property type="entry name" value="TRANSCRIPTIONAL REGULATOR, ARSR FAMILY"/>
    <property type="match status" value="1"/>
</dbReference>
<evidence type="ECO:0000313" key="6">
    <source>
        <dbReference type="Proteomes" id="UP000254107"/>
    </source>
</evidence>
<dbReference type="NCBIfam" id="NF033788">
    <property type="entry name" value="HTH_metalloreg"/>
    <property type="match status" value="1"/>
</dbReference>
<name>A0A378QGV4_MORLA</name>
<dbReference type="InterPro" id="IPR036390">
    <property type="entry name" value="WH_DNA-bd_sf"/>
</dbReference>
<dbReference type="InterPro" id="IPR011991">
    <property type="entry name" value="ArsR-like_HTH"/>
</dbReference>
<evidence type="ECO:0000256" key="2">
    <source>
        <dbReference type="ARBA" id="ARBA00023125"/>
    </source>
</evidence>
<evidence type="ECO:0000256" key="1">
    <source>
        <dbReference type="ARBA" id="ARBA00023015"/>
    </source>
</evidence>
<evidence type="ECO:0000256" key="3">
    <source>
        <dbReference type="ARBA" id="ARBA00023163"/>
    </source>
</evidence>
<evidence type="ECO:0000313" key="5">
    <source>
        <dbReference type="EMBL" id="STY99772.1"/>
    </source>
</evidence>
<dbReference type="AlphaFoldDB" id="A0A378QGV4"/>